<dbReference type="InterPro" id="IPR050328">
    <property type="entry name" value="Dev_Immune_Receptor"/>
</dbReference>
<dbReference type="AlphaFoldDB" id="A0A9P0MT94"/>
<evidence type="ECO:0000256" key="6">
    <source>
        <dbReference type="SAM" id="SignalP"/>
    </source>
</evidence>
<evidence type="ECO:0000313" key="8">
    <source>
        <dbReference type="Proteomes" id="UP001152798"/>
    </source>
</evidence>
<dbReference type="Pfam" id="PF00560">
    <property type="entry name" value="LRR_1"/>
    <property type="match status" value="2"/>
</dbReference>
<dbReference type="OrthoDB" id="1416801at2759"/>
<keyword evidence="8" id="KW-1185">Reference proteome</keyword>
<dbReference type="SMART" id="SM00369">
    <property type="entry name" value="LRR_TYP"/>
    <property type="match status" value="15"/>
</dbReference>
<evidence type="ECO:0000256" key="3">
    <source>
        <dbReference type="ARBA" id="ARBA00022737"/>
    </source>
</evidence>
<gene>
    <name evidence="7" type="ORF">NEZAVI_LOCUS14307</name>
</gene>
<dbReference type="PANTHER" id="PTHR24373">
    <property type="entry name" value="SLIT RELATED LEUCINE-RICH REPEAT NEURONAL PROTEIN"/>
    <property type="match status" value="1"/>
</dbReference>
<dbReference type="InterPro" id="IPR003591">
    <property type="entry name" value="Leu-rich_rpt_typical-subtyp"/>
</dbReference>
<evidence type="ECO:0000313" key="7">
    <source>
        <dbReference type="EMBL" id="CAH1406343.1"/>
    </source>
</evidence>
<evidence type="ECO:0000256" key="1">
    <source>
        <dbReference type="ARBA" id="ARBA00022614"/>
    </source>
</evidence>
<keyword evidence="2 6" id="KW-0732">Signal</keyword>
<dbReference type="FunFam" id="3.80.10.10:FF:001164">
    <property type="entry name" value="GH01279p"/>
    <property type="match status" value="1"/>
</dbReference>
<reference evidence="7" key="1">
    <citation type="submission" date="2022-01" db="EMBL/GenBank/DDBJ databases">
        <authorList>
            <person name="King R."/>
        </authorList>
    </citation>
    <scope>NUCLEOTIDE SEQUENCE</scope>
</reference>
<evidence type="ECO:0000256" key="5">
    <source>
        <dbReference type="SAM" id="Phobius"/>
    </source>
</evidence>
<feature type="signal peptide" evidence="6">
    <location>
        <begin position="1"/>
        <end position="19"/>
    </location>
</feature>
<keyword evidence="5" id="KW-0812">Transmembrane</keyword>
<feature type="region of interest" description="Disordered" evidence="4">
    <location>
        <begin position="725"/>
        <end position="754"/>
    </location>
</feature>
<feature type="transmembrane region" description="Helical" evidence="5">
    <location>
        <begin position="696"/>
        <end position="716"/>
    </location>
</feature>
<keyword evidence="3" id="KW-0677">Repeat</keyword>
<dbReference type="EMBL" id="OV725082">
    <property type="protein sequence ID" value="CAH1406343.1"/>
    <property type="molecule type" value="Genomic_DNA"/>
</dbReference>
<evidence type="ECO:0000256" key="4">
    <source>
        <dbReference type="SAM" id="MobiDB-lite"/>
    </source>
</evidence>
<dbReference type="SUPFAM" id="SSF52047">
    <property type="entry name" value="RNI-like"/>
    <property type="match status" value="1"/>
</dbReference>
<dbReference type="Proteomes" id="UP001152798">
    <property type="component" value="Chromosome 6"/>
</dbReference>
<proteinExistence type="predicted"/>
<dbReference type="Pfam" id="PF13855">
    <property type="entry name" value="LRR_8"/>
    <property type="match status" value="4"/>
</dbReference>
<sequence length="754" mass="84092">MVQLLGVASLALALTAVAGTLPDLECPDDCDCHYFRINWVTDCSESNLTSVPTYEEGLSPNVYVLDLSGNQIESVETFPEDVRLRSLKLADNHLTKVTHQQFSGLKFLLDLDLSGNRITYVEPDSFKDSHGLITLELQMNPLEDVDGPFLISESLLNLDLSNCSLQKIGPTFFTDTKSLSSVDLSGNPLGSIPSGVFNPLTSLQHLKLNRCNLSYIASDAFDVLENLKVLELAHNSFTTVEWVVLFGKLPRLEFLDLRRSGIKNLPDDVFQNNTWMRSLIMAENELSDLDVATTLGQNLKHLDFLDLSNCNLVGPLSEDAFAVATNLRTLILSDNSMSANDLAVALKPLTNLQKLSLRNCSLTRLPPDTFHRFTSLQELDISRNPLNNAFTSLLRPLSTLIHLDMGYSNLAKVSKNTFSLMTSLKTLILSGNSLKSLESGLFKNLTDLKTLELNNCGLSRLNETVFQDVFYPDLEELLLAGNPLDVPQQDSIIPTQLNRLKTLDLSRCNISYLPIETFKSFGNITDLRLAGNRLMNTNNNTLAFLHYLPNLEKLDLAFNNITMVFPQTFRFNTELKTLKLVGNPWKCGCHISDMWEWAQVVKGDIGVLVGAITSSDTVMRVNPKRKNILLCHFDSRTAPVKARKWSRREFANNVNHSWARYVKESACDSGFRVMPKSLIGSAEQLTSKQKENYSSWVWATGLVASVALISVASFLATSVKNTVTKRHETSPPCSDVDEKPTTTHASQYLRRPTK</sequence>
<name>A0A9P0MT94_NEZVI</name>
<organism evidence="7 8">
    <name type="scientific">Nezara viridula</name>
    <name type="common">Southern green stink bug</name>
    <name type="synonym">Cimex viridulus</name>
    <dbReference type="NCBI Taxonomy" id="85310"/>
    <lineage>
        <taxon>Eukaryota</taxon>
        <taxon>Metazoa</taxon>
        <taxon>Ecdysozoa</taxon>
        <taxon>Arthropoda</taxon>
        <taxon>Hexapoda</taxon>
        <taxon>Insecta</taxon>
        <taxon>Pterygota</taxon>
        <taxon>Neoptera</taxon>
        <taxon>Paraneoptera</taxon>
        <taxon>Hemiptera</taxon>
        <taxon>Heteroptera</taxon>
        <taxon>Panheteroptera</taxon>
        <taxon>Pentatomomorpha</taxon>
        <taxon>Pentatomoidea</taxon>
        <taxon>Pentatomidae</taxon>
        <taxon>Pentatominae</taxon>
        <taxon>Nezara</taxon>
    </lineage>
</organism>
<keyword evidence="5" id="KW-0472">Membrane</keyword>
<evidence type="ECO:0000256" key="2">
    <source>
        <dbReference type="ARBA" id="ARBA00022729"/>
    </source>
</evidence>
<dbReference type="PANTHER" id="PTHR24373:SF275">
    <property type="entry name" value="TIR DOMAIN-CONTAINING PROTEIN"/>
    <property type="match status" value="1"/>
</dbReference>
<protein>
    <submittedName>
        <fullName evidence="7">Uncharacterized protein</fullName>
    </submittedName>
</protein>
<dbReference type="InterPro" id="IPR001611">
    <property type="entry name" value="Leu-rich_rpt"/>
</dbReference>
<dbReference type="PROSITE" id="PS51450">
    <property type="entry name" value="LRR"/>
    <property type="match status" value="1"/>
</dbReference>
<dbReference type="SUPFAM" id="SSF52058">
    <property type="entry name" value="L domain-like"/>
    <property type="match status" value="1"/>
</dbReference>
<dbReference type="InterPro" id="IPR032675">
    <property type="entry name" value="LRR_dom_sf"/>
</dbReference>
<accession>A0A9P0MT94</accession>
<keyword evidence="1" id="KW-0433">Leucine-rich repeat</keyword>
<keyword evidence="5" id="KW-1133">Transmembrane helix</keyword>
<feature type="chain" id="PRO_5040478586" evidence="6">
    <location>
        <begin position="20"/>
        <end position="754"/>
    </location>
</feature>
<dbReference type="Gene3D" id="3.80.10.10">
    <property type="entry name" value="Ribonuclease Inhibitor"/>
    <property type="match status" value="5"/>
</dbReference>